<comment type="caution">
    <text evidence="2">The sequence shown here is derived from an EMBL/GenBank/DDBJ whole genome shotgun (WGS) entry which is preliminary data.</text>
</comment>
<sequence length="59" mass="7037">MFLKITRGGQTSPLPQPTEFVKLNKKRSMIERMKARHRASRDEAIDRERAKEFNLTHKR</sequence>
<protein>
    <submittedName>
        <fullName evidence="2">Uncharacterized protein</fullName>
    </submittedName>
</protein>
<reference evidence="2" key="1">
    <citation type="submission" date="2020-09" db="EMBL/GenBank/DDBJ databases">
        <authorList>
            <person name="Kim M.K."/>
        </authorList>
    </citation>
    <scope>NUCLEOTIDE SEQUENCE</scope>
    <source>
        <strain evidence="2">BT702</strain>
    </source>
</reference>
<gene>
    <name evidence="2" type="ORF">IC229_27650</name>
</gene>
<evidence type="ECO:0000313" key="2">
    <source>
        <dbReference type="EMBL" id="MBD2704447.1"/>
    </source>
</evidence>
<dbReference type="EMBL" id="JACWZY010000031">
    <property type="protein sequence ID" value="MBD2704447.1"/>
    <property type="molecule type" value="Genomic_DNA"/>
</dbReference>
<dbReference type="Proteomes" id="UP000598820">
    <property type="component" value="Unassembled WGS sequence"/>
</dbReference>
<evidence type="ECO:0000313" key="3">
    <source>
        <dbReference type="Proteomes" id="UP000598820"/>
    </source>
</evidence>
<accession>A0A926Y3S9</accession>
<feature type="compositionally biased region" description="Basic and acidic residues" evidence="1">
    <location>
        <begin position="40"/>
        <end position="59"/>
    </location>
</feature>
<organism evidence="2 3">
    <name type="scientific">Spirosoma profusum</name>
    <dbReference type="NCBI Taxonomy" id="2771354"/>
    <lineage>
        <taxon>Bacteria</taxon>
        <taxon>Pseudomonadati</taxon>
        <taxon>Bacteroidota</taxon>
        <taxon>Cytophagia</taxon>
        <taxon>Cytophagales</taxon>
        <taxon>Cytophagaceae</taxon>
        <taxon>Spirosoma</taxon>
    </lineage>
</organism>
<feature type="region of interest" description="Disordered" evidence="1">
    <location>
        <begin position="34"/>
        <end position="59"/>
    </location>
</feature>
<evidence type="ECO:0000256" key="1">
    <source>
        <dbReference type="SAM" id="MobiDB-lite"/>
    </source>
</evidence>
<proteinExistence type="predicted"/>
<dbReference type="RefSeq" id="WP_190891024.1">
    <property type="nucleotide sequence ID" value="NZ_JACWZY010000031.1"/>
</dbReference>
<name>A0A926Y3S9_9BACT</name>
<keyword evidence="3" id="KW-1185">Reference proteome</keyword>
<dbReference type="AlphaFoldDB" id="A0A926Y3S9"/>